<dbReference type="EMBL" id="HBUF01341074">
    <property type="protein sequence ID" value="CAG6703567.1"/>
    <property type="molecule type" value="Transcribed_RNA"/>
</dbReference>
<dbReference type="EMBL" id="HBUF01341071">
    <property type="protein sequence ID" value="CAG6703548.1"/>
    <property type="molecule type" value="Transcribed_RNA"/>
</dbReference>
<name>A0A8D8UF48_9HEMI</name>
<protein>
    <submittedName>
        <fullName evidence="2">Uncharacterized protein</fullName>
    </submittedName>
</protein>
<evidence type="ECO:0000313" key="2">
    <source>
        <dbReference type="EMBL" id="CAG6703561.1"/>
    </source>
</evidence>
<proteinExistence type="predicted"/>
<feature type="region of interest" description="Disordered" evidence="1">
    <location>
        <begin position="91"/>
        <end position="134"/>
    </location>
</feature>
<organism evidence="2">
    <name type="scientific">Cacopsylla melanoneura</name>
    <dbReference type="NCBI Taxonomy" id="428564"/>
    <lineage>
        <taxon>Eukaryota</taxon>
        <taxon>Metazoa</taxon>
        <taxon>Ecdysozoa</taxon>
        <taxon>Arthropoda</taxon>
        <taxon>Hexapoda</taxon>
        <taxon>Insecta</taxon>
        <taxon>Pterygota</taxon>
        <taxon>Neoptera</taxon>
        <taxon>Paraneoptera</taxon>
        <taxon>Hemiptera</taxon>
        <taxon>Sternorrhyncha</taxon>
        <taxon>Psylloidea</taxon>
        <taxon>Psyllidae</taxon>
        <taxon>Psyllinae</taxon>
        <taxon>Cacopsylla</taxon>
    </lineage>
</organism>
<dbReference type="AlphaFoldDB" id="A0A8D8UF48"/>
<evidence type="ECO:0000256" key="1">
    <source>
        <dbReference type="SAM" id="MobiDB-lite"/>
    </source>
</evidence>
<dbReference type="EMBL" id="HBUF01341075">
    <property type="protein sequence ID" value="CAG6703573.1"/>
    <property type="molecule type" value="Transcribed_RNA"/>
</dbReference>
<reference evidence="2" key="1">
    <citation type="submission" date="2021-05" db="EMBL/GenBank/DDBJ databases">
        <authorList>
            <person name="Alioto T."/>
            <person name="Alioto T."/>
            <person name="Gomez Garrido J."/>
        </authorList>
    </citation>
    <scope>NUCLEOTIDE SEQUENCE</scope>
</reference>
<accession>A0A8D8UF48</accession>
<dbReference type="EMBL" id="HBUF01341073">
    <property type="protein sequence ID" value="CAG6703561.1"/>
    <property type="molecule type" value="Transcribed_RNA"/>
</dbReference>
<sequence>MELLPPRSEWALIRVSSENRETISELSSEGGLTSFKSCWFSLGGRGISSSSGLDDLVDIEVGLYLLLSGMGIASGGGTGIGIERGVGGGTMAEGAGTRPTMGGARPTMGGARPTMGGARPSPGEGNVARGGMGSNLDCLLGEEG</sequence>